<keyword evidence="3" id="KW-1003">Cell membrane</keyword>
<gene>
    <name evidence="15" type="ORF">DWV06_01525</name>
</gene>
<comment type="similarity">
    <text evidence="10">Belongs to the binding-protein-dependent transport system permease family. OppBC subfamily.</text>
</comment>
<evidence type="ECO:0000256" key="5">
    <source>
        <dbReference type="ARBA" id="ARBA00022692"/>
    </source>
</evidence>
<keyword evidence="6 13" id="KW-1133">Transmembrane helix</keyword>
<feature type="transmembrane region" description="Helical" evidence="13">
    <location>
        <begin position="276"/>
        <end position="295"/>
    </location>
</feature>
<dbReference type="SUPFAM" id="SSF161098">
    <property type="entry name" value="MetI-like"/>
    <property type="match status" value="1"/>
</dbReference>
<protein>
    <recommendedName>
        <fullName evidence="12">Nickel import system permease protein NikB</fullName>
    </recommendedName>
</protein>
<dbReference type="Pfam" id="PF00528">
    <property type="entry name" value="BPD_transp_1"/>
    <property type="match status" value="1"/>
</dbReference>
<keyword evidence="9 13" id="KW-0472">Membrane</keyword>
<evidence type="ECO:0000256" key="12">
    <source>
        <dbReference type="ARBA" id="ARBA00044774"/>
    </source>
</evidence>
<name>A0A371AZA9_9FIRM</name>
<sequence>MKHYITKRLLLLIPIILGLTFLTFALLYITPGDPAKKKLSAQGIAVTNEVLEKTRQEMGLNQPFMKQYLDWFGKFLKGDLGNSFKDGTSVADKLSKGMRYTFILSFSAFFLAITISIPLGIYTAVKQNRFVDYFIRFLCFIGNAVPNFLLAVLFIYFFCIYIKVFPVVAKGNMQGLFLPALSLALPLVSRFIRQIRAAVLEQLNAEYITGARARGNRETYILFRDVLHNALISIISIFGFSIGTLLGGSVVIESIFMWPGVGKLMMDSINARDYPVIQGFVIISAMIYVVVNLLIDLCYQLIDPRGEE</sequence>
<evidence type="ECO:0000256" key="10">
    <source>
        <dbReference type="ARBA" id="ARBA00024202"/>
    </source>
</evidence>
<feature type="transmembrane region" description="Helical" evidence="13">
    <location>
        <begin position="176"/>
        <end position="192"/>
    </location>
</feature>
<dbReference type="InterPro" id="IPR050045">
    <property type="entry name" value="Opp2B"/>
</dbReference>
<evidence type="ECO:0000256" key="2">
    <source>
        <dbReference type="ARBA" id="ARBA00022448"/>
    </source>
</evidence>
<dbReference type="PANTHER" id="PTHR43163">
    <property type="entry name" value="DIPEPTIDE TRANSPORT SYSTEM PERMEASE PROTEIN DPPB-RELATED"/>
    <property type="match status" value="1"/>
</dbReference>
<dbReference type="RefSeq" id="WP_115480419.1">
    <property type="nucleotide sequence ID" value="NZ_QRCT01000009.1"/>
</dbReference>
<dbReference type="GO" id="GO:0005886">
    <property type="term" value="C:plasma membrane"/>
    <property type="evidence" value="ECO:0007669"/>
    <property type="project" value="UniProtKB-SubCell"/>
</dbReference>
<evidence type="ECO:0000256" key="8">
    <source>
        <dbReference type="ARBA" id="ARBA00023112"/>
    </source>
</evidence>
<dbReference type="Gene3D" id="1.10.3720.10">
    <property type="entry name" value="MetI-like"/>
    <property type="match status" value="1"/>
</dbReference>
<proteinExistence type="inferred from homology"/>
<dbReference type="PROSITE" id="PS50928">
    <property type="entry name" value="ABC_TM1"/>
    <property type="match status" value="1"/>
</dbReference>
<dbReference type="OrthoDB" id="9806409at2"/>
<dbReference type="InterPro" id="IPR045621">
    <property type="entry name" value="BPD_transp_1_N"/>
</dbReference>
<feature type="domain" description="ABC transmembrane type-1" evidence="14">
    <location>
        <begin position="98"/>
        <end position="299"/>
    </location>
</feature>
<keyword evidence="16" id="KW-1185">Reference proteome</keyword>
<evidence type="ECO:0000256" key="6">
    <source>
        <dbReference type="ARBA" id="ARBA00022989"/>
    </source>
</evidence>
<dbReference type="CDD" id="cd06261">
    <property type="entry name" value="TM_PBP2"/>
    <property type="match status" value="1"/>
</dbReference>
<reference evidence="15 16" key="1">
    <citation type="submission" date="2018-07" db="EMBL/GenBank/DDBJ databases">
        <title>Anaerosacharophilus polymeroproducens gen. nov. sp. nov., an anaerobic bacterium isolated from salt field.</title>
        <authorList>
            <person name="Kim W."/>
            <person name="Yang S.-H."/>
            <person name="Oh J."/>
            <person name="Lee J.-H."/>
            <person name="Kwon K.K."/>
        </authorList>
    </citation>
    <scope>NUCLEOTIDE SEQUENCE [LARGE SCALE GENOMIC DNA]</scope>
    <source>
        <strain evidence="15 16">MCWD5</strain>
    </source>
</reference>
<dbReference type="Proteomes" id="UP000255036">
    <property type="component" value="Unassembled WGS sequence"/>
</dbReference>
<feature type="transmembrane region" description="Helical" evidence="13">
    <location>
        <begin position="230"/>
        <end position="256"/>
    </location>
</feature>
<evidence type="ECO:0000259" key="14">
    <source>
        <dbReference type="PROSITE" id="PS50928"/>
    </source>
</evidence>
<dbReference type="EMBL" id="QRCT01000009">
    <property type="protein sequence ID" value="RDU24935.1"/>
    <property type="molecule type" value="Genomic_DNA"/>
</dbReference>
<dbReference type="PANTHER" id="PTHR43163:SF6">
    <property type="entry name" value="DIPEPTIDE TRANSPORT SYSTEM PERMEASE PROTEIN DPPB-RELATED"/>
    <property type="match status" value="1"/>
</dbReference>
<evidence type="ECO:0000256" key="7">
    <source>
        <dbReference type="ARBA" id="ARBA00023065"/>
    </source>
</evidence>
<evidence type="ECO:0000256" key="13">
    <source>
        <dbReference type="RuleBase" id="RU363032"/>
    </source>
</evidence>
<keyword evidence="8" id="KW-0921">Nickel transport</keyword>
<comment type="subcellular location">
    <subcellularLocation>
        <location evidence="1 13">Cell membrane</location>
        <topology evidence="1 13">Multi-pass membrane protein</topology>
    </subcellularLocation>
</comment>
<keyword evidence="7" id="KW-0406">Ion transport</keyword>
<accession>A0A371AZA9</accession>
<evidence type="ECO:0000256" key="3">
    <source>
        <dbReference type="ARBA" id="ARBA00022475"/>
    </source>
</evidence>
<dbReference type="InterPro" id="IPR035906">
    <property type="entry name" value="MetI-like_sf"/>
</dbReference>
<evidence type="ECO:0000313" key="15">
    <source>
        <dbReference type="EMBL" id="RDU24935.1"/>
    </source>
</evidence>
<organism evidence="15 16">
    <name type="scientific">Anaerosacchariphilus polymeriproducens</name>
    <dbReference type="NCBI Taxonomy" id="1812858"/>
    <lineage>
        <taxon>Bacteria</taxon>
        <taxon>Bacillati</taxon>
        <taxon>Bacillota</taxon>
        <taxon>Clostridia</taxon>
        <taxon>Lachnospirales</taxon>
        <taxon>Lachnospiraceae</taxon>
        <taxon>Anaerosacchariphilus</taxon>
    </lineage>
</organism>
<dbReference type="NCBIfam" id="NF045470">
    <property type="entry name" value="Opp2B"/>
    <property type="match status" value="1"/>
</dbReference>
<evidence type="ECO:0000256" key="1">
    <source>
        <dbReference type="ARBA" id="ARBA00004651"/>
    </source>
</evidence>
<dbReference type="InterPro" id="IPR000515">
    <property type="entry name" value="MetI-like"/>
</dbReference>
<dbReference type="GO" id="GO:0015099">
    <property type="term" value="F:nickel cation transmembrane transporter activity"/>
    <property type="evidence" value="ECO:0007669"/>
    <property type="project" value="InterPro"/>
</dbReference>
<comment type="caution">
    <text evidence="15">The sequence shown here is derived from an EMBL/GenBank/DDBJ whole genome shotgun (WGS) entry which is preliminary data.</text>
</comment>
<evidence type="ECO:0000313" key="16">
    <source>
        <dbReference type="Proteomes" id="UP000255036"/>
    </source>
</evidence>
<keyword evidence="2 13" id="KW-0813">Transport</keyword>
<feature type="transmembrane region" description="Helical" evidence="13">
    <location>
        <begin position="102"/>
        <end position="125"/>
    </location>
</feature>
<evidence type="ECO:0000256" key="11">
    <source>
        <dbReference type="ARBA" id="ARBA00038669"/>
    </source>
</evidence>
<keyword evidence="5 13" id="KW-0812">Transmembrane</keyword>
<comment type="subunit">
    <text evidence="11">The complex is composed of two ATP-binding proteins (NikD and NikE), two transmembrane proteins (NikB and NikC) and a solute-binding protein (NikA).</text>
</comment>
<evidence type="ECO:0000256" key="9">
    <source>
        <dbReference type="ARBA" id="ARBA00023136"/>
    </source>
</evidence>
<feature type="transmembrane region" description="Helical" evidence="13">
    <location>
        <begin position="9"/>
        <end position="29"/>
    </location>
</feature>
<dbReference type="AlphaFoldDB" id="A0A371AZA9"/>
<keyword evidence="4" id="KW-0533">Nickel</keyword>
<feature type="transmembrane region" description="Helical" evidence="13">
    <location>
        <begin position="137"/>
        <end position="164"/>
    </location>
</feature>
<dbReference type="Pfam" id="PF19300">
    <property type="entry name" value="BPD_transp_1_N"/>
    <property type="match status" value="1"/>
</dbReference>
<evidence type="ECO:0000256" key="4">
    <source>
        <dbReference type="ARBA" id="ARBA00022596"/>
    </source>
</evidence>